<keyword evidence="3 4" id="KW-0620">Polyamine biosynthesis</keyword>
<dbReference type="InterPro" id="IPR001045">
    <property type="entry name" value="Spermi_synthase"/>
</dbReference>
<protein>
    <recommendedName>
        <fullName evidence="6">PABS domain-containing protein</fullName>
    </recommendedName>
</protein>
<feature type="domain" description="PABS" evidence="6">
    <location>
        <begin position="361"/>
        <end position="667"/>
    </location>
</feature>
<dbReference type="Gene3D" id="3.40.50.150">
    <property type="entry name" value="Vaccinia Virus protein VP39"/>
    <property type="match status" value="1"/>
</dbReference>
<dbReference type="PANTHER" id="PTHR43317:SF1">
    <property type="entry name" value="THERMOSPERMINE SYNTHASE ACAULIS5"/>
    <property type="match status" value="1"/>
</dbReference>
<dbReference type="PANTHER" id="PTHR43317">
    <property type="entry name" value="THERMOSPERMINE SYNTHASE ACAULIS5"/>
    <property type="match status" value="1"/>
</dbReference>
<comment type="caution">
    <text evidence="7">The sequence shown here is derived from an EMBL/GenBank/DDBJ whole genome shotgun (WGS) entry which is preliminary data.</text>
</comment>
<dbReference type="InterPro" id="IPR030374">
    <property type="entry name" value="PABS"/>
</dbReference>
<evidence type="ECO:0000256" key="1">
    <source>
        <dbReference type="ARBA" id="ARBA00007867"/>
    </source>
</evidence>
<evidence type="ECO:0000256" key="2">
    <source>
        <dbReference type="ARBA" id="ARBA00022679"/>
    </source>
</evidence>
<proteinExistence type="inferred from homology"/>
<evidence type="ECO:0000313" key="7">
    <source>
        <dbReference type="EMBL" id="KAL3756908.1"/>
    </source>
</evidence>
<feature type="compositionally biased region" description="Low complexity" evidence="5">
    <location>
        <begin position="74"/>
        <end position="86"/>
    </location>
</feature>
<dbReference type="GO" id="GO:0006596">
    <property type="term" value="P:polyamine biosynthetic process"/>
    <property type="evidence" value="ECO:0007669"/>
    <property type="project" value="UniProtKB-UniRule"/>
</dbReference>
<dbReference type="GO" id="GO:0010487">
    <property type="term" value="F:thermospermine synthase activity"/>
    <property type="evidence" value="ECO:0007669"/>
    <property type="project" value="UniProtKB-ARBA"/>
</dbReference>
<evidence type="ECO:0000313" key="8">
    <source>
        <dbReference type="Proteomes" id="UP001530293"/>
    </source>
</evidence>
<dbReference type="SUPFAM" id="SSF53335">
    <property type="entry name" value="S-adenosyl-L-methionine-dependent methyltransferases"/>
    <property type="match status" value="1"/>
</dbReference>
<evidence type="ECO:0000256" key="3">
    <source>
        <dbReference type="ARBA" id="ARBA00023115"/>
    </source>
</evidence>
<accession>A0ABD3M249</accession>
<evidence type="ECO:0000256" key="5">
    <source>
        <dbReference type="SAM" id="MobiDB-lite"/>
    </source>
</evidence>
<feature type="region of interest" description="Disordered" evidence="5">
    <location>
        <begin position="60"/>
        <end position="86"/>
    </location>
</feature>
<feature type="compositionally biased region" description="Low complexity" evidence="5">
    <location>
        <begin position="204"/>
        <end position="216"/>
    </location>
</feature>
<feature type="active site" description="Proton acceptor" evidence="4">
    <location>
        <position position="574"/>
    </location>
</feature>
<keyword evidence="8" id="KW-1185">Reference proteome</keyword>
<dbReference type="AlphaFoldDB" id="A0ABD3M249"/>
<feature type="region of interest" description="Disordered" evidence="5">
    <location>
        <begin position="130"/>
        <end position="158"/>
    </location>
</feature>
<evidence type="ECO:0000259" key="6">
    <source>
        <dbReference type="PROSITE" id="PS51006"/>
    </source>
</evidence>
<dbReference type="PROSITE" id="PS51006">
    <property type="entry name" value="PABS_2"/>
    <property type="match status" value="1"/>
</dbReference>
<dbReference type="InterPro" id="IPR029063">
    <property type="entry name" value="SAM-dependent_MTases_sf"/>
</dbReference>
<dbReference type="InterPro" id="IPR030373">
    <property type="entry name" value="PABS_CS"/>
</dbReference>
<keyword evidence="2 4" id="KW-0808">Transferase</keyword>
<dbReference type="PROSITE" id="PS01330">
    <property type="entry name" value="PABS_1"/>
    <property type="match status" value="1"/>
</dbReference>
<dbReference type="EMBL" id="JALLBG020000286">
    <property type="protein sequence ID" value="KAL3756908.1"/>
    <property type="molecule type" value="Genomic_DNA"/>
</dbReference>
<feature type="region of interest" description="Disordered" evidence="5">
    <location>
        <begin position="204"/>
        <end position="230"/>
    </location>
</feature>
<name>A0ABD3M249_9STRA</name>
<dbReference type="Proteomes" id="UP001530293">
    <property type="component" value="Unassembled WGS sequence"/>
</dbReference>
<dbReference type="HAMAP" id="MF_00198">
    <property type="entry name" value="Spermidine_synth"/>
    <property type="match status" value="1"/>
</dbReference>
<dbReference type="Pfam" id="PF01564">
    <property type="entry name" value="Spermine_synth"/>
    <property type="match status" value="1"/>
</dbReference>
<evidence type="ECO:0000256" key="4">
    <source>
        <dbReference type="PROSITE-ProRule" id="PRU00354"/>
    </source>
</evidence>
<feature type="compositionally biased region" description="Basic residues" evidence="5">
    <location>
        <begin position="137"/>
        <end position="146"/>
    </location>
</feature>
<reference evidence="7 8" key="1">
    <citation type="submission" date="2024-10" db="EMBL/GenBank/DDBJ databases">
        <title>Updated reference genomes for cyclostephanoid diatoms.</title>
        <authorList>
            <person name="Roberts W.R."/>
            <person name="Alverson A.J."/>
        </authorList>
    </citation>
    <scope>NUCLEOTIDE SEQUENCE [LARGE SCALE GENOMIC DNA]</scope>
    <source>
        <strain evidence="7 8">AJA232-27</strain>
    </source>
</reference>
<sequence>MAVALSSYLAFCAGQMMATTYQFQHYQQQLAAAHFSSSWNHHLSNTMTASSSLLTMYALDSSSPPSSPIHHHQQQQQQLQQPQQLKQQRLPSGYHLFVDMQNLHVNNFLSSESRLVNTLLDLVLHLGAHQQQYSGGRRQRMKRRQRQPTGHHDRPRPAIVITNDNERVEGDNINSDDDDNDGVGGGGITCVAILTGGHVALHTTTWPSISSPPTNNSDEDKNSTIGTNNNDEDGIGGALFLDFFLQCSNSSNNKNKIHNNHCAEDILIRRILPKIQNLFAIPSATATTATATERPIMAWGHKLRGFRSDFLPSSSSTIHISHHYRRDKNPYDQELGQDTIQRRDILKVPLVSISTQYQHVDIYELQHVVLGTVYNSLGRLSTPPPSPSSSFSVDDGTVVKLPPDRAFYIDGVLQSSLYGEGVYHEALVHPALLAHPHPRRVAIIGGGEGATLREVLKHRTVEEAVMIELDEELANLSRRYLPEWSDCSDFGDVALDYVNDDDGSGGAILSCFDHPRTTMHYQDAYAFFLDEFGHDNDNDDGDSDLRDVEENATLGIRDDSDNVEEDLFDVIIMDALDPDDFGDFVDKLYNDTDFIRSLYDGLTDNGLLLVQVGEHPSHSDPPDEMSTFYNRAHIMNKLKEVGFQTIQTYSEGHCHFFAPWQFLVAFKNIHASDKWFRSEAEVELQLQQRLHQTKSGKPILQYIDGHVMRDYQVTHKVITTNNCRSRDEGNDLKCSASKTPASRWDASLVSLPFHRLDIDSRVDG</sequence>
<gene>
    <name evidence="7" type="ORF">ACHAWU_005912</name>
</gene>
<organism evidence="7 8">
    <name type="scientific">Discostella pseudostelligera</name>
    <dbReference type="NCBI Taxonomy" id="259834"/>
    <lineage>
        <taxon>Eukaryota</taxon>
        <taxon>Sar</taxon>
        <taxon>Stramenopiles</taxon>
        <taxon>Ochrophyta</taxon>
        <taxon>Bacillariophyta</taxon>
        <taxon>Coscinodiscophyceae</taxon>
        <taxon>Thalassiosirophycidae</taxon>
        <taxon>Stephanodiscales</taxon>
        <taxon>Stephanodiscaceae</taxon>
        <taxon>Discostella</taxon>
    </lineage>
</organism>
<comment type="similarity">
    <text evidence="1">Belongs to the spermidine/spermine synthase family.</text>
</comment>